<keyword evidence="9" id="KW-1185">Reference proteome</keyword>
<dbReference type="eggNOG" id="COG1595">
    <property type="taxonomic scope" value="Bacteria"/>
</dbReference>
<dbReference type="HOGENOM" id="CLU_047691_3_4_9"/>
<dbReference type="InterPro" id="IPR007627">
    <property type="entry name" value="RNA_pol_sigma70_r2"/>
</dbReference>
<accession>B2A0Y6</accession>
<evidence type="ECO:0000313" key="9">
    <source>
        <dbReference type="Proteomes" id="UP000001683"/>
    </source>
</evidence>
<feature type="domain" description="RNA polymerase sigma-70 region 2" evidence="6">
    <location>
        <begin position="10"/>
        <end position="71"/>
    </location>
</feature>
<gene>
    <name evidence="8" type="ordered locus">Nther_1025</name>
</gene>
<evidence type="ECO:0000256" key="2">
    <source>
        <dbReference type="ARBA" id="ARBA00023015"/>
    </source>
</evidence>
<sequence>MKKNPFELAYKKYHRELYFYALSLCRHEELAKDLVSETFYKAFLTLETPDNNIKFWLFRVLKNLFIDYQRTSKYHFSLEDYEIILDNQNQDSPLKKIIKNERDHEIYKKILSLTPNNYREIIILYYYGGLSIKEIAVTLNSNPSTIKTTLHRARKKLKRLMKEDIYEF</sequence>
<dbReference type="AlphaFoldDB" id="B2A0Y6"/>
<dbReference type="InterPro" id="IPR036388">
    <property type="entry name" value="WH-like_DNA-bd_sf"/>
</dbReference>
<protein>
    <submittedName>
        <fullName evidence="8">RNA polymerase, sigma-24 subunit, ECF subfamily</fullName>
    </submittedName>
</protein>
<dbReference type="Pfam" id="PF04542">
    <property type="entry name" value="Sigma70_r2"/>
    <property type="match status" value="1"/>
</dbReference>
<dbReference type="InterPro" id="IPR039425">
    <property type="entry name" value="RNA_pol_sigma-70-like"/>
</dbReference>
<reference evidence="8 9" key="1">
    <citation type="submission" date="2008-04" db="EMBL/GenBank/DDBJ databases">
        <title>Complete sequence of chromosome of Natranaerobius thermophilus JW/NM-WN-LF.</title>
        <authorList>
            <consortium name="US DOE Joint Genome Institute"/>
            <person name="Copeland A."/>
            <person name="Lucas S."/>
            <person name="Lapidus A."/>
            <person name="Glavina del Rio T."/>
            <person name="Dalin E."/>
            <person name="Tice H."/>
            <person name="Bruce D."/>
            <person name="Goodwin L."/>
            <person name="Pitluck S."/>
            <person name="Chertkov O."/>
            <person name="Brettin T."/>
            <person name="Detter J.C."/>
            <person name="Han C."/>
            <person name="Kuske C.R."/>
            <person name="Schmutz J."/>
            <person name="Larimer F."/>
            <person name="Land M."/>
            <person name="Hauser L."/>
            <person name="Kyrpides N."/>
            <person name="Lykidis A."/>
            <person name="Mesbah N.M."/>
            <person name="Wiegel J."/>
        </authorList>
    </citation>
    <scope>NUCLEOTIDE SEQUENCE [LARGE SCALE GENOMIC DNA]</scope>
    <source>
        <strain evidence="9">ATCC BAA-1301 / DSM 18059 / JW/NM-WN-LF</strain>
    </source>
</reference>
<dbReference type="OrthoDB" id="9795666at2"/>
<feature type="domain" description="RNA polymerase sigma factor 70 region 4 type 2" evidence="7">
    <location>
        <begin position="115"/>
        <end position="157"/>
    </location>
</feature>
<dbReference type="Gene3D" id="1.10.10.10">
    <property type="entry name" value="Winged helix-like DNA-binding domain superfamily/Winged helix DNA-binding domain"/>
    <property type="match status" value="1"/>
</dbReference>
<dbReference type="PANTHER" id="PTHR43133:SF8">
    <property type="entry name" value="RNA POLYMERASE SIGMA FACTOR HI_1459-RELATED"/>
    <property type="match status" value="1"/>
</dbReference>
<dbReference type="InParanoid" id="B2A0Y6"/>
<dbReference type="KEGG" id="nth:Nther_1025"/>
<evidence type="ECO:0000259" key="6">
    <source>
        <dbReference type="Pfam" id="PF04542"/>
    </source>
</evidence>
<organism evidence="8 9">
    <name type="scientific">Natranaerobius thermophilus (strain ATCC BAA-1301 / DSM 18059 / JW/NM-WN-LF)</name>
    <dbReference type="NCBI Taxonomy" id="457570"/>
    <lineage>
        <taxon>Bacteria</taxon>
        <taxon>Bacillati</taxon>
        <taxon>Bacillota</taxon>
        <taxon>Clostridia</taxon>
        <taxon>Natranaerobiales</taxon>
        <taxon>Natranaerobiaceae</taxon>
        <taxon>Natranaerobius</taxon>
    </lineage>
</organism>
<dbReference type="Proteomes" id="UP000001683">
    <property type="component" value="Chromosome"/>
</dbReference>
<dbReference type="NCBIfam" id="TIGR02937">
    <property type="entry name" value="sigma70-ECF"/>
    <property type="match status" value="1"/>
</dbReference>
<keyword evidence="3" id="KW-0731">Sigma factor</keyword>
<dbReference type="GO" id="GO:0016987">
    <property type="term" value="F:sigma factor activity"/>
    <property type="evidence" value="ECO:0007669"/>
    <property type="project" value="UniProtKB-KW"/>
</dbReference>
<evidence type="ECO:0000256" key="1">
    <source>
        <dbReference type="ARBA" id="ARBA00010641"/>
    </source>
</evidence>
<evidence type="ECO:0000256" key="3">
    <source>
        <dbReference type="ARBA" id="ARBA00023082"/>
    </source>
</evidence>
<keyword evidence="5" id="KW-0804">Transcription</keyword>
<dbReference type="Pfam" id="PF08281">
    <property type="entry name" value="Sigma70_r4_2"/>
    <property type="match status" value="1"/>
</dbReference>
<dbReference type="CDD" id="cd06171">
    <property type="entry name" value="Sigma70_r4"/>
    <property type="match status" value="1"/>
</dbReference>
<dbReference type="GO" id="GO:0006352">
    <property type="term" value="P:DNA-templated transcription initiation"/>
    <property type="evidence" value="ECO:0007669"/>
    <property type="project" value="InterPro"/>
</dbReference>
<dbReference type="RefSeq" id="WP_012447486.1">
    <property type="nucleotide sequence ID" value="NC_010718.1"/>
</dbReference>
<dbReference type="SUPFAM" id="SSF88659">
    <property type="entry name" value="Sigma3 and sigma4 domains of RNA polymerase sigma factors"/>
    <property type="match status" value="1"/>
</dbReference>
<dbReference type="FunCoup" id="B2A0Y6">
    <property type="interactions" value="19"/>
</dbReference>
<evidence type="ECO:0000259" key="7">
    <source>
        <dbReference type="Pfam" id="PF08281"/>
    </source>
</evidence>
<dbReference type="SUPFAM" id="SSF88946">
    <property type="entry name" value="Sigma2 domain of RNA polymerase sigma factors"/>
    <property type="match status" value="1"/>
</dbReference>
<name>B2A0Y6_NATTJ</name>
<dbReference type="InterPro" id="IPR013324">
    <property type="entry name" value="RNA_pol_sigma_r3/r4-like"/>
</dbReference>
<dbReference type="InterPro" id="IPR013325">
    <property type="entry name" value="RNA_pol_sigma_r2"/>
</dbReference>
<evidence type="ECO:0000313" key="8">
    <source>
        <dbReference type="EMBL" id="ACB84609.1"/>
    </source>
</evidence>
<dbReference type="InterPro" id="IPR013249">
    <property type="entry name" value="RNA_pol_sigma70_r4_t2"/>
</dbReference>
<reference evidence="8 9" key="2">
    <citation type="journal article" date="2011" name="J. Bacteriol.">
        <title>Complete genome sequence of the anaerobic, halophilic alkalithermophile Natranaerobius thermophilus JW/NM-WN-LF.</title>
        <authorList>
            <person name="Zhao B."/>
            <person name="Mesbah N.M."/>
            <person name="Dalin E."/>
            <person name="Goodwin L."/>
            <person name="Nolan M."/>
            <person name="Pitluck S."/>
            <person name="Chertkov O."/>
            <person name="Brettin T.S."/>
            <person name="Han J."/>
            <person name="Larimer F.W."/>
            <person name="Land M.L."/>
            <person name="Hauser L."/>
            <person name="Kyrpides N."/>
            <person name="Wiegel J."/>
        </authorList>
    </citation>
    <scope>NUCLEOTIDE SEQUENCE [LARGE SCALE GENOMIC DNA]</scope>
    <source>
        <strain evidence="9">ATCC BAA-1301 / DSM 18059 / JW/NM-WN-LF</strain>
    </source>
</reference>
<keyword evidence="2" id="KW-0805">Transcription regulation</keyword>
<comment type="similarity">
    <text evidence="1">Belongs to the sigma-70 factor family. ECF subfamily.</text>
</comment>
<dbReference type="STRING" id="457570.Nther_1025"/>
<evidence type="ECO:0000256" key="5">
    <source>
        <dbReference type="ARBA" id="ARBA00023163"/>
    </source>
</evidence>
<proteinExistence type="inferred from homology"/>
<dbReference type="PANTHER" id="PTHR43133">
    <property type="entry name" value="RNA POLYMERASE ECF-TYPE SIGMA FACTO"/>
    <property type="match status" value="1"/>
</dbReference>
<evidence type="ECO:0000256" key="4">
    <source>
        <dbReference type="ARBA" id="ARBA00023125"/>
    </source>
</evidence>
<dbReference type="GO" id="GO:0003677">
    <property type="term" value="F:DNA binding"/>
    <property type="evidence" value="ECO:0007669"/>
    <property type="project" value="UniProtKB-KW"/>
</dbReference>
<keyword evidence="4" id="KW-0238">DNA-binding</keyword>
<dbReference type="InterPro" id="IPR014284">
    <property type="entry name" value="RNA_pol_sigma-70_dom"/>
</dbReference>
<dbReference type="Gene3D" id="1.10.1740.10">
    <property type="match status" value="1"/>
</dbReference>
<dbReference type="EMBL" id="CP001034">
    <property type="protein sequence ID" value="ACB84609.1"/>
    <property type="molecule type" value="Genomic_DNA"/>
</dbReference>